<evidence type="ECO:0000313" key="9">
    <source>
        <dbReference type="Proteomes" id="UP000524237"/>
    </source>
</evidence>
<organism evidence="8 9">
    <name type="scientific">Alpinimonas psychrophila</name>
    <dbReference type="NCBI Taxonomy" id="748908"/>
    <lineage>
        <taxon>Bacteria</taxon>
        <taxon>Bacillati</taxon>
        <taxon>Actinomycetota</taxon>
        <taxon>Actinomycetes</taxon>
        <taxon>Micrococcales</taxon>
        <taxon>Microbacteriaceae</taxon>
        <taxon>Alpinimonas</taxon>
    </lineage>
</organism>
<evidence type="ECO:0000313" key="8">
    <source>
        <dbReference type="EMBL" id="MBA8829426.1"/>
    </source>
</evidence>
<keyword evidence="6" id="KW-0813">Transport</keyword>
<evidence type="ECO:0000256" key="5">
    <source>
        <dbReference type="ARBA" id="ARBA00023136"/>
    </source>
</evidence>
<dbReference type="SUPFAM" id="SSF81345">
    <property type="entry name" value="ABC transporter involved in vitamin B12 uptake, BtuC"/>
    <property type="match status" value="1"/>
</dbReference>
<accession>A0A7W3PPM2</accession>
<feature type="transmembrane region" description="Helical" evidence="7">
    <location>
        <begin position="126"/>
        <end position="148"/>
    </location>
</feature>
<evidence type="ECO:0000256" key="2">
    <source>
        <dbReference type="ARBA" id="ARBA00008034"/>
    </source>
</evidence>
<dbReference type="GO" id="GO:0043190">
    <property type="term" value="C:ATP-binding cassette (ABC) transporter complex"/>
    <property type="evidence" value="ECO:0007669"/>
    <property type="project" value="InterPro"/>
</dbReference>
<dbReference type="Gene3D" id="1.10.3470.10">
    <property type="entry name" value="ABC transporter involved in vitamin B12 uptake, BtuC"/>
    <property type="match status" value="1"/>
</dbReference>
<evidence type="ECO:0000256" key="1">
    <source>
        <dbReference type="ARBA" id="ARBA00004141"/>
    </source>
</evidence>
<feature type="transmembrane region" description="Helical" evidence="7">
    <location>
        <begin position="169"/>
        <end position="197"/>
    </location>
</feature>
<proteinExistence type="inferred from homology"/>
<keyword evidence="3 6" id="KW-0812">Transmembrane</keyword>
<protein>
    <submittedName>
        <fullName evidence="8">Manganese/iron transport system permease protein</fullName>
    </submittedName>
</protein>
<feature type="transmembrane region" description="Helical" evidence="7">
    <location>
        <begin position="86"/>
        <end position="106"/>
    </location>
</feature>
<feature type="transmembrane region" description="Helical" evidence="7">
    <location>
        <begin position="7"/>
        <end position="27"/>
    </location>
</feature>
<dbReference type="InterPro" id="IPR001626">
    <property type="entry name" value="ABC_TroCD"/>
</dbReference>
<dbReference type="Pfam" id="PF00950">
    <property type="entry name" value="ABC-3"/>
    <property type="match status" value="1"/>
</dbReference>
<evidence type="ECO:0000256" key="4">
    <source>
        <dbReference type="ARBA" id="ARBA00022989"/>
    </source>
</evidence>
<dbReference type="InterPro" id="IPR037294">
    <property type="entry name" value="ABC_BtuC-like"/>
</dbReference>
<keyword evidence="5 7" id="KW-0472">Membrane</keyword>
<dbReference type="RefSeq" id="WP_182484860.1">
    <property type="nucleotide sequence ID" value="NZ_JACGWU010000004.1"/>
</dbReference>
<feature type="transmembrane region" description="Helical" evidence="7">
    <location>
        <begin position="47"/>
        <end position="74"/>
    </location>
</feature>
<reference evidence="8 9" key="1">
    <citation type="submission" date="2020-07" db="EMBL/GenBank/DDBJ databases">
        <title>Sequencing the genomes of 1000 actinobacteria strains.</title>
        <authorList>
            <person name="Klenk H.-P."/>
        </authorList>
    </citation>
    <scope>NUCLEOTIDE SEQUENCE [LARGE SCALE GENOMIC DNA]</scope>
    <source>
        <strain evidence="8 9">DSM 23737</strain>
    </source>
</reference>
<dbReference type="GO" id="GO:0055085">
    <property type="term" value="P:transmembrane transport"/>
    <property type="evidence" value="ECO:0007669"/>
    <property type="project" value="InterPro"/>
</dbReference>
<dbReference type="Proteomes" id="UP000524237">
    <property type="component" value="Unassembled WGS sequence"/>
</dbReference>
<evidence type="ECO:0000256" key="7">
    <source>
        <dbReference type="SAM" id="Phobius"/>
    </source>
</evidence>
<evidence type="ECO:0000256" key="3">
    <source>
        <dbReference type="ARBA" id="ARBA00022692"/>
    </source>
</evidence>
<evidence type="ECO:0000256" key="6">
    <source>
        <dbReference type="RuleBase" id="RU003943"/>
    </source>
</evidence>
<sequence>MSYLDRAMIVLTLVGALSGLVGTFVVLRRRVLFAQALTHATFPGAVLAAVAGVNIQIGAAIASLVLVGGLALLGRVRGQGTQAASGVMLTAGFAFGVLLQALNPNIPIHVDSFLFGSVLASSWNDALFAGIALAVTVVVLLIAGKQLIFAVFDPRGYRAAGFNERGMDVVLLLLTTLTVVAALPAVGAILAISLIAAPPAAARLLTSKATTMLFVAPALGVTAGLLGLTISRLWAVSAGASVALVAAGIFLVALGINRVRSGARS</sequence>
<keyword evidence="4 7" id="KW-1133">Transmembrane helix</keyword>
<comment type="similarity">
    <text evidence="2 6">Belongs to the ABC-3 integral membrane protein family.</text>
</comment>
<comment type="subcellular location">
    <subcellularLocation>
        <location evidence="6">Cell membrane</location>
        <topology evidence="6">Multi-pass membrane protein</topology>
    </subcellularLocation>
    <subcellularLocation>
        <location evidence="1">Membrane</location>
        <topology evidence="1">Multi-pass membrane protein</topology>
    </subcellularLocation>
</comment>
<dbReference type="PANTHER" id="PTHR30477:SF0">
    <property type="entry name" value="METAL TRANSPORT SYSTEM MEMBRANE PROTEIN TM_0125-RELATED"/>
    <property type="match status" value="1"/>
</dbReference>
<feature type="transmembrane region" description="Helical" evidence="7">
    <location>
        <begin position="233"/>
        <end position="256"/>
    </location>
</feature>
<feature type="transmembrane region" description="Helical" evidence="7">
    <location>
        <begin position="209"/>
        <end position="226"/>
    </location>
</feature>
<name>A0A7W3PPM2_9MICO</name>
<dbReference type="PANTHER" id="PTHR30477">
    <property type="entry name" value="ABC-TRANSPORTER METAL-BINDING PROTEIN"/>
    <property type="match status" value="1"/>
</dbReference>
<keyword evidence="9" id="KW-1185">Reference proteome</keyword>
<dbReference type="AlphaFoldDB" id="A0A7W3PPM2"/>
<comment type="caution">
    <text evidence="8">The sequence shown here is derived from an EMBL/GenBank/DDBJ whole genome shotgun (WGS) entry which is preliminary data.</text>
</comment>
<dbReference type="EMBL" id="JACGWU010000004">
    <property type="protein sequence ID" value="MBA8829426.1"/>
    <property type="molecule type" value="Genomic_DNA"/>
</dbReference>
<gene>
    <name evidence="8" type="ORF">FB555_001531</name>
</gene>